<feature type="region of interest" description="Disordered" evidence="1">
    <location>
        <begin position="1"/>
        <end position="31"/>
    </location>
</feature>
<evidence type="ECO:0000313" key="2">
    <source>
        <dbReference type="EMBL" id="RRT85020.1"/>
    </source>
</evidence>
<sequence>MSDLAVGIKDPEEGPTPSPGSSTLVGPTDRSEVVSKCDLGARIAIAHLTRDYDKSKPFPISDLAVGIKDPEEGPTPSPGSSTLVGPTNRSEGDLPNLPIKGPNEDSRAGPIEDSRAMAGPTADLRPLDSTLGDSGQWQTLLPLLTV</sequence>
<dbReference type="EMBL" id="AMZH03000192">
    <property type="protein sequence ID" value="RRT85020.1"/>
    <property type="molecule type" value="Genomic_DNA"/>
</dbReference>
<dbReference type="Proteomes" id="UP000287651">
    <property type="component" value="Unassembled WGS sequence"/>
</dbReference>
<evidence type="ECO:0000256" key="1">
    <source>
        <dbReference type="SAM" id="MobiDB-lite"/>
    </source>
</evidence>
<feature type="region of interest" description="Disordered" evidence="1">
    <location>
        <begin position="53"/>
        <end position="135"/>
    </location>
</feature>
<reference evidence="2 3" key="1">
    <citation type="journal article" date="2014" name="Agronomy (Basel)">
        <title>A Draft Genome Sequence for Ensete ventricosum, the Drought-Tolerant Tree Against Hunger.</title>
        <authorList>
            <person name="Harrison J."/>
            <person name="Moore K.A."/>
            <person name="Paszkiewicz K."/>
            <person name="Jones T."/>
            <person name="Grant M."/>
            <person name="Ambacheew D."/>
            <person name="Muzemil S."/>
            <person name="Studholme D.J."/>
        </authorList>
    </citation>
    <scope>NUCLEOTIDE SEQUENCE [LARGE SCALE GENOMIC DNA]</scope>
</reference>
<gene>
    <name evidence="2" type="ORF">B296_00004000</name>
</gene>
<name>A0A427B922_ENSVE</name>
<accession>A0A427B922</accession>
<organism evidence="2 3">
    <name type="scientific">Ensete ventricosum</name>
    <name type="common">Abyssinian banana</name>
    <name type="synonym">Musa ensete</name>
    <dbReference type="NCBI Taxonomy" id="4639"/>
    <lineage>
        <taxon>Eukaryota</taxon>
        <taxon>Viridiplantae</taxon>
        <taxon>Streptophyta</taxon>
        <taxon>Embryophyta</taxon>
        <taxon>Tracheophyta</taxon>
        <taxon>Spermatophyta</taxon>
        <taxon>Magnoliopsida</taxon>
        <taxon>Liliopsida</taxon>
        <taxon>Zingiberales</taxon>
        <taxon>Musaceae</taxon>
        <taxon>Ensete</taxon>
    </lineage>
</organism>
<protein>
    <submittedName>
        <fullName evidence="2">Uncharacterized protein</fullName>
    </submittedName>
</protein>
<comment type="caution">
    <text evidence="2">The sequence shown here is derived from an EMBL/GenBank/DDBJ whole genome shotgun (WGS) entry which is preliminary data.</text>
</comment>
<feature type="compositionally biased region" description="Low complexity" evidence="1">
    <location>
        <begin position="78"/>
        <end position="87"/>
    </location>
</feature>
<feature type="compositionally biased region" description="Low complexity" evidence="1">
    <location>
        <begin position="19"/>
        <end position="28"/>
    </location>
</feature>
<feature type="compositionally biased region" description="Basic and acidic residues" evidence="1">
    <location>
        <begin position="102"/>
        <end position="115"/>
    </location>
</feature>
<proteinExistence type="predicted"/>
<dbReference type="AlphaFoldDB" id="A0A427B922"/>
<evidence type="ECO:0000313" key="3">
    <source>
        <dbReference type="Proteomes" id="UP000287651"/>
    </source>
</evidence>